<dbReference type="InterPro" id="IPR011013">
    <property type="entry name" value="Gal_mutarotase_sf_dom"/>
</dbReference>
<dbReference type="GO" id="GO:0030246">
    <property type="term" value="F:carbohydrate binding"/>
    <property type="evidence" value="ECO:0007669"/>
    <property type="project" value="InterPro"/>
</dbReference>
<organism evidence="1 2">
    <name type="scientific">Rubinisphaera brasiliensis (strain ATCC 49424 / DSM 5305 / JCM 21570 / IAM 15109 / NBRC 103401 / IFAM 1448)</name>
    <name type="common">Planctomyces brasiliensis</name>
    <dbReference type="NCBI Taxonomy" id="756272"/>
    <lineage>
        <taxon>Bacteria</taxon>
        <taxon>Pseudomonadati</taxon>
        <taxon>Planctomycetota</taxon>
        <taxon>Planctomycetia</taxon>
        <taxon>Planctomycetales</taxon>
        <taxon>Planctomycetaceae</taxon>
        <taxon>Rubinisphaera</taxon>
    </lineage>
</organism>
<reference evidence="2" key="1">
    <citation type="submission" date="2011-02" db="EMBL/GenBank/DDBJ databases">
        <title>The complete genome of Planctomyces brasiliensis DSM 5305.</title>
        <authorList>
            <person name="Lucas S."/>
            <person name="Copeland A."/>
            <person name="Lapidus A."/>
            <person name="Bruce D."/>
            <person name="Goodwin L."/>
            <person name="Pitluck S."/>
            <person name="Kyrpides N."/>
            <person name="Mavromatis K."/>
            <person name="Pagani I."/>
            <person name="Ivanova N."/>
            <person name="Ovchinnikova G."/>
            <person name="Lu M."/>
            <person name="Detter J.C."/>
            <person name="Han C."/>
            <person name="Land M."/>
            <person name="Hauser L."/>
            <person name="Markowitz V."/>
            <person name="Cheng J.-F."/>
            <person name="Hugenholtz P."/>
            <person name="Woyke T."/>
            <person name="Wu D."/>
            <person name="Tindall B."/>
            <person name="Pomrenke H.G."/>
            <person name="Brambilla E."/>
            <person name="Klenk H.-P."/>
            <person name="Eisen J.A."/>
        </authorList>
    </citation>
    <scope>NUCLEOTIDE SEQUENCE [LARGE SCALE GENOMIC DNA]</scope>
    <source>
        <strain evidence="2">ATCC 49424 / DSM 5305 / JCM 21570 / NBRC 103401 / IFAM 1448</strain>
    </source>
</reference>
<dbReference type="InterPro" id="IPR008183">
    <property type="entry name" value="Aldose_1/G6P_1-epimerase"/>
</dbReference>
<sequence>MPALTLLDSASGSQARLLPELGFNLFEFSVTMNGQQIDVLDSDPEFDQGTVKPSRCGIPLLFPFPNRIAAGKFSWDGKDYQLPVGKPGDHYIHGFCLDRPWRVIDQSENHVTGEFQLSVDAPDRINLWPADFRIRCTYLVRGNALKARYEFHNPDDKPLPWGFGTHAYFKLPLTDSSSTEHITLDAPVHEQWVLENFIPTGEKIPASADLKSAAYYTTLKLDDVFTDVRPDGDSLDCTIVDEGSGLQVVQACDPEFRELVVFTPPGRDAVCMEPYTCPTDAINLEARGIKCGWQTLAPGETKETWIDIRVEPVMA</sequence>
<evidence type="ECO:0000313" key="1">
    <source>
        <dbReference type="EMBL" id="ADY58887.1"/>
    </source>
</evidence>
<keyword evidence="2" id="KW-1185">Reference proteome</keyword>
<dbReference type="HOGENOM" id="CLU_052486_2_0_0"/>
<dbReference type="RefSeq" id="WP_013627619.1">
    <property type="nucleotide sequence ID" value="NC_015174.1"/>
</dbReference>
<dbReference type="OrthoDB" id="9795355at2"/>
<dbReference type="GO" id="GO:0033499">
    <property type="term" value="P:galactose catabolic process via UDP-galactose, Leloir pathway"/>
    <property type="evidence" value="ECO:0007669"/>
    <property type="project" value="TreeGrafter"/>
</dbReference>
<dbReference type="Proteomes" id="UP000006860">
    <property type="component" value="Chromosome"/>
</dbReference>
<dbReference type="Gene3D" id="2.70.98.10">
    <property type="match status" value="1"/>
</dbReference>
<dbReference type="STRING" id="756272.Plabr_1275"/>
<dbReference type="eggNOG" id="COG2017">
    <property type="taxonomic scope" value="Bacteria"/>
</dbReference>
<dbReference type="PANTHER" id="PTHR10091">
    <property type="entry name" value="ALDOSE-1-EPIMERASE"/>
    <property type="match status" value="1"/>
</dbReference>
<dbReference type="CDD" id="cd01081">
    <property type="entry name" value="Aldose_epim"/>
    <property type="match status" value="1"/>
</dbReference>
<protein>
    <submittedName>
        <fullName evidence="1">Aldose 1-epimerase</fullName>
    </submittedName>
</protein>
<dbReference type="KEGG" id="pbs:Plabr_1275"/>
<dbReference type="EMBL" id="CP002546">
    <property type="protein sequence ID" value="ADY58887.1"/>
    <property type="molecule type" value="Genomic_DNA"/>
</dbReference>
<gene>
    <name evidence="1" type="ordered locus">Plabr_1275</name>
</gene>
<dbReference type="Pfam" id="PF01263">
    <property type="entry name" value="Aldose_epim"/>
    <property type="match status" value="1"/>
</dbReference>
<dbReference type="AlphaFoldDB" id="F0SMR8"/>
<proteinExistence type="predicted"/>
<dbReference type="SUPFAM" id="SSF74650">
    <property type="entry name" value="Galactose mutarotase-like"/>
    <property type="match status" value="1"/>
</dbReference>
<name>F0SMR8_RUBBR</name>
<dbReference type="GO" id="GO:0006006">
    <property type="term" value="P:glucose metabolic process"/>
    <property type="evidence" value="ECO:0007669"/>
    <property type="project" value="TreeGrafter"/>
</dbReference>
<accession>F0SMR8</accession>
<dbReference type="InterPro" id="IPR014718">
    <property type="entry name" value="GH-type_carb-bd"/>
</dbReference>
<dbReference type="GO" id="GO:0004034">
    <property type="term" value="F:aldose 1-epimerase activity"/>
    <property type="evidence" value="ECO:0007669"/>
    <property type="project" value="TreeGrafter"/>
</dbReference>
<dbReference type="PANTHER" id="PTHR10091:SF0">
    <property type="entry name" value="GALACTOSE MUTAROTASE"/>
    <property type="match status" value="1"/>
</dbReference>
<evidence type="ECO:0000313" key="2">
    <source>
        <dbReference type="Proteomes" id="UP000006860"/>
    </source>
</evidence>